<dbReference type="InterPro" id="IPR009959">
    <property type="entry name" value="Cyclase_SnoaL-like"/>
</dbReference>
<dbReference type="EMBL" id="BRXU01000003">
    <property type="protein sequence ID" value="GLC49970.1"/>
    <property type="molecule type" value="Genomic_DNA"/>
</dbReference>
<name>A0A9W6BDU5_9CHLO</name>
<dbReference type="GO" id="GO:0030638">
    <property type="term" value="P:polyketide metabolic process"/>
    <property type="evidence" value="ECO:0007669"/>
    <property type="project" value="InterPro"/>
</dbReference>
<protein>
    <submittedName>
        <fullName evidence="1">Uncharacterized protein</fullName>
    </submittedName>
</protein>
<dbReference type="PANTHER" id="PTHR38436">
    <property type="entry name" value="POLYKETIDE CYCLASE SNOAL-LIKE DOMAIN"/>
    <property type="match status" value="1"/>
</dbReference>
<gene>
    <name evidence="1" type="primary">PLEST000757</name>
    <name evidence="1" type="ORF">PLESTB_000328300</name>
</gene>
<dbReference type="PANTHER" id="PTHR38436:SF1">
    <property type="entry name" value="ESTER CYCLASE"/>
    <property type="match status" value="1"/>
</dbReference>
<reference evidence="1 2" key="1">
    <citation type="journal article" date="2023" name="Commun. Biol.">
        <title>Reorganization of the ancestral sex-determining regions during the evolution of trioecy in Pleodorina starrii.</title>
        <authorList>
            <person name="Takahashi K."/>
            <person name="Suzuki S."/>
            <person name="Kawai-Toyooka H."/>
            <person name="Yamamoto K."/>
            <person name="Hamaji T."/>
            <person name="Ootsuki R."/>
            <person name="Yamaguchi H."/>
            <person name="Kawachi M."/>
            <person name="Higashiyama T."/>
            <person name="Nozaki H."/>
        </authorList>
    </citation>
    <scope>NUCLEOTIDE SEQUENCE [LARGE SCALE GENOMIC DNA]</scope>
    <source>
        <strain evidence="1 2">NIES-4479</strain>
    </source>
</reference>
<dbReference type="SUPFAM" id="SSF54427">
    <property type="entry name" value="NTF2-like"/>
    <property type="match status" value="2"/>
</dbReference>
<accession>A0A9W6BDU5</accession>
<proteinExistence type="predicted"/>
<dbReference type="Proteomes" id="UP001165080">
    <property type="component" value="Unassembled WGS sequence"/>
</dbReference>
<dbReference type="Pfam" id="PF07366">
    <property type="entry name" value="SnoaL"/>
    <property type="match status" value="1"/>
</dbReference>
<evidence type="ECO:0000313" key="1">
    <source>
        <dbReference type="EMBL" id="GLC49970.1"/>
    </source>
</evidence>
<dbReference type="AlphaFoldDB" id="A0A9W6BDU5"/>
<organism evidence="1 2">
    <name type="scientific">Pleodorina starrii</name>
    <dbReference type="NCBI Taxonomy" id="330485"/>
    <lineage>
        <taxon>Eukaryota</taxon>
        <taxon>Viridiplantae</taxon>
        <taxon>Chlorophyta</taxon>
        <taxon>core chlorophytes</taxon>
        <taxon>Chlorophyceae</taxon>
        <taxon>CS clade</taxon>
        <taxon>Chlamydomonadales</taxon>
        <taxon>Volvocaceae</taxon>
        <taxon>Pleodorina</taxon>
    </lineage>
</organism>
<comment type="caution">
    <text evidence="1">The sequence shown here is derived from an EMBL/GenBank/DDBJ whole genome shotgun (WGS) entry which is preliminary data.</text>
</comment>
<evidence type="ECO:0000313" key="2">
    <source>
        <dbReference type="Proteomes" id="UP001165080"/>
    </source>
</evidence>
<dbReference type="InterPro" id="IPR032710">
    <property type="entry name" value="NTF2-like_dom_sf"/>
</dbReference>
<sequence>MTTTEISPCHEQATKRIKTSCALEQYAEEVGDALVNLWQGSASTGQLQLLDEKVIWHDSLIPQHNALVGREKAQALADLLRGAFPDLSLAFRRPLHPGQEGVVLGYWRAAGTHTGALGPSLPPSGAKASWEGSLVIRTRSKAAAEAAGAVEAAAAAGPELAGVSEGRSEAAAAAATASAAAAGGSGPLRGVEVWWSWDPIFLFRQLGWKEQLPVTTEAPEGPAAAAAAAAAASEASAGVADGGAAAGGEADLATRTAAAARAAFATEAAAAEAAAAAVAAAAAAAERVADSPESLAAAQAANRRVVEMYFHTYNTGNYEVLDHIVHPDYQYDGLLDLGGKRGRAAMAAMMGGWRDCLPDLAIGHELFVAVGADKVTFRWVIRGTHSAPRSKLLGVPASGSRLHVCGVTTLTLRGGRIVRKVSHANAAHTLQQLGAAVHPVIEM</sequence>
<dbReference type="Gene3D" id="3.10.450.50">
    <property type="match status" value="2"/>
</dbReference>
<keyword evidence="2" id="KW-1185">Reference proteome</keyword>